<feature type="repeat" description="PPR" evidence="4">
    <location>
        <begin position="317"/>
        <end position="347"/>
    </location>
</feature>
<dbReference type="NCBIfam" id="TIGR00756">
    <property type="entry name" value="PPR"/>
    <property type="match status" value="14"/>
</dbReference>
<feature type="repeat" description="PPR" evidence="4">
    <location>
        <begin position="902"/>
        <end position="936"/>
    </location>
</feature>
<reference evidence="9" key="1">
    <citation type="journal article" date="2009" name="Science">
        <title>The B73 maize genome: complexity, diversity, and dynamics.</title>
        <authorList>
            <person name="Schnable P.S."/>
            <person name="Ware D."/>
            <person name="Fulton R.S."/>
            <person name="Stein J.C."/>
            <person name="Wei F."/>
            <person name="Pasternak S."/>
            <person name="Liang C."/>
            <person name="Zhang J."/>
            <person name="Fulton L."/>
            <person name="Graves T.A."/>
            <person name="Minx P."/>
            <person name="Reily A.D."/>
            <person name="Courtney L."/>
            <person name="Kruchowski S.S."/>
            <person name="Tomlinson C."/>
            <person name="Strong C."/>
            <person name="Delehaunty K."/>
            <person name="Fronick C."/>
            <person name="Courtney B."/>
            <person name="Rock S.M."/>
            <person name="Belter E."/>
            <person name="Du F."/>
            <person name="Kim K."/>
            <person name="Abbott R.M."/>
            <person name="Cotton M."/>
            <person name="Levy A."/>
            <person name="Marchetto P."/>
            <person name="Ochoa K."/>
            <person name="Jackson S.M."/>
            <person name="Gillam B."/>
            <person name="Chen W."/>
            <person name="Yan L."/>
            <person name="Higginbotham J."/>
            <person name="Cardenas M."/>
            <person name="Waligorski J."/>
            <person name="Applebaum E."/>
            <person name="Phelps L."/>
            <person name="Falcone J."/>
            <person name="Kanchi K."/>
            <person name="Thane T."/>
            <person name="Scimone A."/>
            <person name="Thane N."/>
            <person name="Henke J."/>
            <person name="Wang T."/>
            <person name="Ruppert J."/>
            <person name="Shah N."/>
            <person name="Rotter K."/>
            <person name="Hodges J."/>
            <person name="Ingenthron E."/>
            <person name="Cordes M."/>
            <person name="Kohlberg S."/>
            <person name="Sgro J."/>
            <person name="Delgado B."/>
            <person name="Mead K."/>
            <person name="Chinwalla A."/>
            <person name="Leonard S."/>
            <person name="Crouse K."/>
            <person name="Collura K."/>
            <person name="Kudrna D."/>
            <person name="Currie J."/>
            <person name="He R."/>
            <person name="Angelova A."/>
            <person name="Rajasekar S."/>
            <person name="Mueller T."/>
            <person name="Lomeli R."/>
            <person name="Scara G."/>
            <person name="Ko A."/>
            <person name="Delaney K."/>
            <person name="Wissotski M."/>
            <person name="Lopez G."/>
            <person name="Campos D."/>
            <person name="Braidotti M."/>
            <person name="Ashley E."/>
            <person name="Golser W."/>
            <person name="Kim H."/>
            <person name="Lee S."/>
            <person name="Lin J."/>
            <person name="Dujmic Z."/>
            <person name="Kim W."/>
            <person name="Talag J."/>
            <person name="Zuccolo A."/>
            <person name="Fan C."/>
            <person name="Sebastian A."/>
            <person name="Kramer M."/>
            <person name="Spiegel L."/>
            <person name="Nascimento L."/>
            <person name="Zutavern T."/>
            <person name="Miller B."/>
            <person name="Ambroise C."/>
            <person name="Muller S."/>
            <person name="Spooner W."/>
            <person name="Narechania A."/>
            <person name="Ren L."/>
            <person name="Wei S."/>
            <person name="Kumari S."/>
            <person name="Faga B."/>
            <person name="Levy M.J."/>
            <person name="McMahan L."/>
            <person name="Van Buren P."/>
            <person name="Vaughn M.W."/>
            <person name="Ying K."/>
            <person name="Yeh C.-T."/>
            <person name="Emrich S.J."/>
            <person name="Jia Y."/>
            <person name="Kalyanaraman A."/>
            <person name="Hsia A.-P."/>
            <person name="Barbazuk W.B."/>
            <person name="Baucom R.S."/>
            <person name="Brutnell T.P."/>
            <person name="Carpita N.C."/>
            <person name="Chaparro C."/>
            <person name="Chia J.-M."/>
            <person name="Deragon J.-M."/>
            <person name="Estill J.C."/>
            <person name="Fu Y."/>
            <person name="Jeddeloh J.A."/>
            <person name="Han Y."/>
            <person name="Lee H."/>
            <person name="Li P."/>
            <person name="Lisch D.R."/>
            <person name="Liu S."/>
            <person name="Liu Z."/>
            <person name="Nagel D.H."/>
            <person name="McCann M.C."/>
            <person name="SanMiguel P."/>
            <person name="Myers A.M."/>
            <person name="Nettleton D."/>
            <person name="Nguyen J."/>
            <person name="Penning B.W."/>
            <person name="Ponnala L."/>
            <person name="Schneider K.L."/>
            <person name="Schwartz D.C."/>
            <person name="Sharma A."/>
            <person name="Soderlund C."/>
            <person name="Springer N.M."/>
            <person name="Sun Q."/>
            <person name="Wang H."/>
            <person name="Waterman M."/>
            <person name="Westerman R."/>
            <person name="Wolfgruber T.K."/>
            <person name="Yang L."/>
            <person name="Yu Y."/>
            <person name="Zhang L."/>
            <person name="Zhou S."/>
            <person name="Zhu Q."/>
            <person name="Bennetzen J.L."/>
            <person name="Dawe R.K."/>
            <person name="Jiang J."/>
            <person name="Jiang N."/>
            <person name="Presting G.G."/>
            <person name="Wessler S.R."/>
            <person name="Aluru S."/>
            <person name="Martienssen R.A."/>
            <person name="Clifton S.W."/>
            <person name="McCombie W.R."/>
            <person name="Wing R.A."/>
            <person name="Wilson R.K."/>
        </authorList>
    </citation>
    <scope>NUCLEOTIDE SEQUENCE [LARGE SCALE GENOMIC DNA]</scope>
    <source>
        <strain evidence="9">cv. B73</strain>
    </source>
</reference>
<reference evidence="8" key="3">
    <citation type="submission" date="2019-07" db="EMBL/GenBank/DDBJ databases">
        <authorList>
            <person name="Seetharam A."/>
            <person name="Woodhouse M."/>
            <person name="Cannon E."/>
        </authorList>
    </citation>
    <scope>NUCLEOTIDE SEQUENCE [LARGE SCALE GENOMIC DNA]</scope>
    <source>
        <strain evidence="8">cv. B73</strain>
    </source>
</reference>
<reference evidence="7" key="2">
    <citation type="submission" date="2015-12" db="EMBL/GenBank/DDBJ databases">
        <title>Update maize B73 reference genome by single molecule sequencing technologies.</title>
        <authorList>
            <consortium name="Maize Genome Sequencing Project"/>
            <person name="Ware D."/>
        </authorList>
    </citation>
    <scope>NUCLEOTIDE SEQUENCE</scope>
    <source>
        <tissue evidence="7">Seedling</tissue>
    </source>
</reference>
<gene>
    <name evidence="7" type="ORF">ZEAMMB73_Zm00001d017878</name>
</gene>
<evidence type="ECO:0007829" key="10">
    <source>
        <dbReference type="PeptideAtlas" id="A0A1D6HIR6"/>
    </source>
</evidence>
<feature type="repeat" description="PPR" evidence="4">
    <location>
        <begin position="1042"/>
        <end position="1076"/>
    </location>
</feature>
<feature type="repeat" description="PPR" evidence="4">
    <location>
        <begin position="281"/>
        <end position="311"/>
    </location>
</feature>
<feature type="repeat" description="PPR" evidence="4">
    <location>
        <begin position="1007"/>
        <end position="1041"/>
    </location>
</feature>
<dbReference type="eggNOG" id="KOG4197">
    <property type="taxonomic scope" value="Eukaryota"/>
</dbReference>
<dbReference type="SUPFAM" id="SSF48452">
    <property type="entry name" value="TPR-like"/>
    <property type="match status" value="1"/>
</dbReference>
<dbReference type="Proteomes" id="UP000007305">
    <property type="component" value="Chromosome 5"/>
</dbReference>
<dbReference type="SMR" id="A0A1D6HIR6"/>
<feature type="repeat" description="PPR" evidence="4">
    <location>
        <begin position="560"/>
        <end position="594"/>
    </location>
</feature>
<dbReference type="PaxDb" id="4577-GRMZM2G459715_P01"/>
<dbReference type="Gene3D" id="1.25.40.10">
    <property type="entry name" value="Tetratricopeptide repeat domain"/>
    <property type="match status" value="6"/>
</dbReference>
<dbReference type="ExpressionAtlas" id="A0A1D6HIR6">
    <property type="expression patterns" value="baseline and differential"/>
</dbReference>
<organism evidence="7">
    <name type="scientific">Zea mays</name>
    <name type="common">Maize</name>
    <dbReference type="NCBI Taxonomy" id="4577"/>
    <lineage>
        <taxon>Eukaryota</taxon>
        <taxon>Viridiplantae</taxon>
        <taxon>Streptophyta</taxon>
        <taxon>Embryophyta</taxon>
        <taxon>Tracheophyta</taxon>
        <taxon>Spermatophyta</taxon>
        <taxon>Magnoliopsida</taxon>
        <taxon>Liliopsida</taxon>
        <taxon>Poales</taxon>
        <taxon>Poaceae</taxon>
        <taxon>PACMAD clade</taxon>
        <taxon>Panicoideae</taxon>
        <taxon>Andropogonodae</taxon>
        <taxon>Andropogoneae</taxon>
        <taxon>Tripsacinae</taxon>
        <taxon>Zea</taxon>
    </lineage>
</organism>
<evidence type="ECO:0000256" key="1">
    <source>
        <dbReference type="ARBA" id="ARBA00007626"/>
    </source>
</evidence>
<evidence type="ECO:0000256" key="2">
    <source>
        <dbReference type="ARBA" id="ARBA00022737"/>
    </source>
</evidence>
<name>A0A1D6HIR6_MAIZE</name>
<keyword evidence="6" id="KW-0732">Signal</keyword>
<keyword evidence="10" id="KW-1267">Proteomics identification</keyword>
<dbReference type="InterPro" id="IPR050667">
    <property type="entry name" value="PPR-containing_protein"/>
</dbReference>
<evidence type="ECO:0000256" key="4">
    <source>
        <dbReference type="PROSITE-ProRule" id="PRU00708"/>
    </source>
</evidence>
<feature type="repeat" description="PPR" evidence="4">
    <location>
        <begin position="972"/>
        <end position="1006"/>
    </location>
</feature>
<evidence type="ECO:0000313" key="8">
    <source>
        <dbReference type="EnsemblPlants" id="Zm00001eb253100_P001"/>
    </source>
</evidence>
<dbReference type="FunCoup" id="A0A1D6HIR6">
    <property type="interactions" value="1038"/>
</dbReference>
<feature type="repeat" description="PPR" evidence="4">
    <location>
        <begin position="831"/>
        <end position="867"/>
    </location>
</feature>
<feature type="region of interest" description="Disordered" evidence="5">
    <location>
        <begin position="39"/>
        <end position="73"/>
    </location>
</feature>
<evidence type="ECO:0000313" key="9">
    <source>
        <dbReference type="Proteomes" id="UP000007305"/>
    </source>
</evidence>
<feature type="repeat" description="PPR" evidence="4">
    <location>
        <begin position="937"/>
        <end position="971"/>
    </location>
</feature>
<dbReference type="Pfam" id="PF01535">
    <property type="entry name" value="PPR"/>
    <property type="match status" value="9"/>
</dbReference>
<dbReference type="OMA" id="ETYSMFM"/>
<feature type="repeat" description="PPR" evidence="4">
    <location>
        <begin position="455"/>
        <end position="489"/>
    </location>
</feature>
<comment type="similarity">
    <text evidence="1">Belongs to the PPR family. P subfamily.</text>
</comment>
<evidence type="ECO:0000256" key="3">
    <source>
        <dbReference type="ARBA" id="ARBA00022946"/>
    </source>
</evidence>
<keyword evidence="2" id="KW-0677">Repeat</keyword>
<accession>A0A1D6HIR6</accession>
<protein>
    <submittedName>
        <fullName evidence="7">Putative pentatricopeptide repeat-containing protein mitochondrial</fullName>
    </submittedName>
</protein>
<evidence type="ECO:0000313" key="7">
    <source>
        <dbReference type="EMBL" id="AQK74394.1"/>
    </source>
</evidence>
<feature type="repeat" description="PPR" evidence="4">
    <location>
        <begin position="525"/>
        <end position="559"/>
    </location>
</feature>
<feature type="repeat" description="PPR" evidence="4">
    <location>
        <begin position="796"/>
        <end position="830"/>
    </location>
</feature>
<dbReference type="STRING" id="4577.A0A1D6HIR6"/>
<reference evidence="8" key="4">
    <citation type="submission" date="2021-05" db="UniProtKB">
        <authorList>
            <consortium name="EnsemblPlants"/>
        </authorList>
    </citation>
    <scope>IDENTIFICATION</scope>
    <source>
        <strain evidence="8">cv. B73</strain>
    </source>
</reference>
<dbReference type="EMBL" id="CM000781">
    <property type="protein sequence ID" value="AQK74394.1"/>
    <property type="molecule type" value="Genomic_DNA"/>
</dbReference>
<evidence type="ECO:0000256" key="5">
    <source>
        <dbReference type="SAM" id="MobiDB-lite"/>
    </source>
</evidence>
<feature type="repeat" description="PPR" evidence="4">
    <location>
        <begin position="387"/>
        <end position="417"/>
    </location>
</feature>
<keyword evidence="9" id="KW-1185">Reference proteome</keyword>
<dbReference type="PANTHER" id="PTHR47939">
    <property type="entry name" value="MEMBRANE-ASSOCIATED SALT-INDUCIBLE PROTEIN-LIKE"/>
    <property type="match status" value="1"/>
</dbReference>
<dbReference type="EnsemblPlants" id="Zm00001eb253100_T001">
    <property type="protein sequence ID" value="Zm00001eb253100_P001"/>
    <property type="gene ID" value="Zm00001eb253100"/>
</dbReference>
<dbReference type="AlphaFoldDB" id="A0A1D6HIR6"/>
<feature type="chain" id="PRO_5011173524" evidence="6">
    <location>
        <begin position="22"/>
        <end position="1115"/>
    </location>
</feature>
<feature type="repeat" description="PPR" evidence="4">
    <location>
        <begin position="761"/>
        <end position="795"/>
    </location>
</feature>
<dbReference type="Pfam" id="PF13041">
    <property type="entry name" value="PPR_2"/>
    <property type="match status" value="3"/>
</dbReference>
<feature type="compositionally biased region" description="Basic residues" evidence="5">
    <location>
        <begin position="41"/>
        <end position="55"/>
    </location>
</feature>
<dbReference type="InterPro" id="IPR002885">
    <property type="entry name" value="PPR_rpt"/>
</dbReference>
<feature type="signal peptide" evidence="6">
    <location>
        <begin position="1"/>
        <end position="21"/>
    </location>
</feature>
<dbReference type="InterPro" id="IPR011990">
    <property type="entry name" value="TPR-like_helical_dom_sf"/>
</dbReference>
<dbReference type="Gramene" id="Zm00001eb253100_T001">
    <property type="protein sequence ID" value="Zm00001eb253100_P001"/>
    <property type="gene ID" value="Zm00001eb253100"/>
</dbReference>
<evidence type="ECO:0000256" key="6">
    <source>
        <dbReference type="SAM" id="SignalP"/>
    </source>
</evidence>
<dbReference type="PROSITE" id="PS51375">
    <property type="entry name" value="PPR"/>
    <property type="match status" value="15"/>
</dbReference>
<feature type="repeat" description="PPR" evidence="4">
    <location>
        <begin position="421"/>
        <end position="451"/>
    </location>
</feature>
<sequence length="1115" mass="126134">MARSAAARLLAFSPLLGSSHCHLCLSHPPLLRLLPTCRSKTTSRKPPRSQHRRKVAPATAGSGRPGPPPGAPPCLFQEISELVASVTNGEALRPRRNGSAPSDDVGAAAMGCTEGARGIASGRAAMASTSSAGSIADRVVLGDRADDGRRQSCGTIANTAAFCREAGDTGMTVDSDVDNISAMVHRITGILRSEAPGPPVEQKLESLGANYTPNLVNMVLKRCFKVRQLGFWFFHWAKRLPDFHHTTETYNTMLYIVGEARSFGIMEELVGAMDREMCSKDIKTWTILLSSYGKTRQIGKMLSTFEAMRKSESIWIDSKVYRTVLHALCNADKPELALEFYKDMPSNMEVRTDILRLLMRCLATSDNTIEGVYLIRDDMIEGMKHPEEYCYTEALQSFCIAGKFGEAWKVFQKMKNKLLANSSALENLLRGLCRAGRMDEALQVTEYMKRTSGLNSTMFSFLINGYLRKGEHINALDLLREMREYGCVPLASSYTQVMQHLFATDQCEEACGLFEEMLKNRVEPDIVTFTALIGGYVRSGHISKAWDVFRNINKNVQKPTLKAYTVFMRELCKVSRPLEAVVLLKEMLEYDFRPSERTFCWLISALRDKSYLEEASNVERMRASFNLRNPRDGLQFEQLDGIGNIDKFRKMRKSNPQEKELALEFTSSPSDQNGKTSSFTLSDDTHQKEQEQDYSDGDVEEICQILSSSDDWGSTQQALETRSVHFSPSLVDAILKRCKRNSCAALQFFSWVCRRPYYMPSTKTYNTAMKLAGSAKDFKHMWYLYREMLRTGCSPTVDTWNVMVCQYGNAGLSEKALNTFWDMKKCGFLPDKTTYNHLIMYLTHIKGRKIDVAVTIFQEMCHAGHIPDKRILFMYLLALCECRKIEDATSSVVSLCELGFSVQAVYSIFLRSLCRADRMEEALHLFDCIEKHGCSRDQYMYGSLIHVLLRRDKFEEAVAKLMEMKNEGILQSAHIYTSFIVYYFQKRDVVKALDVLREMKENGCEPTVVTFSALIRGYMAMDMVSEAWDVFQQMKLKGPAPDFETYSMFMSCLCKAGRSEDGLHLIHDMSDCGFIPSTVNFMTVVHGLNVEGKHELAESVLLSKWHLRKQRTISY</sequence>
<feature type="compositionally biased region" description="Polar residues" evidence="5">
    <location>
        <begin position="665"/>
        <end position="682"/>
    </location>
</feature>
<keyword evidence="3" id="KW-0809">Transit peptide</keyword>
<proteinExistence type="evidence at protein level"/>
<dbReference type="PANTHER" id="PTHR47939:SF14">
    <property type="entry name" value="PENTATRICOPEPTIDE REPEAT-CONTAINING PROTEIN MITOCHONDRIAL"/>
    <property type="match status" value="1"/>
</dbReference>
<feature type="region of interest" description="Disordered" evidence="5">
    <location>
        <begin position="663"/>
        <end position="696"/>
    </location>
</feature>